<name>A0A222YVA7_9CAUD</name>
<evidence type="ECO:0008006" key="3">
    <source>
        <dbReference type="Google" id="ProtNLM"/>
    </source>
</evidence>
<dbReference type="EMBL" id="MF155946">
    <property type="protein sequence ID" value="ASR75457.1"/>
    <property type="molecule type" value="Genomic_DNA"/>
</dbReference>
<sequence>MEIYRDTTETVKLEHPVTGPLTADVYRGDTLISANQPVTTTGTVHTTTIDWPLTEYDGTLKIVWKKTGFSRVTWEEVVTPIIPLSDLAVLLEDVTEQERYDAEAVVRRIVEAYTGQTFGKFRGTKEVNGNDGTQLALPNPLLTFTDVSDNQFTYEVSSFVTRGQGWFLAGAPGAYWTIKDAPPEDVLDDFNNVIYAPGTVKKRDFAYTNTYVITGDWGYESVPYPVVQAAKMLLSDYACQDSSYRDRYLESMKAADWRIQFTQAAYDGTGNLKADQLLNDYKLTNLAVI</sequence>
<accession>A0A222YVA7</accession>
<proteinExistence type="predicted"/>
<dbReference type="OrthoDB" id="5571at10239"/>
<keyword evidence="2" id="KW-1185">Reference proteome</keyword>
<evidence type="ECO:0000313" key="1">
    <source>
        <dbReference type="EMBL" id="ASR75457.1"/>
    </source>
</evidence>
<gene>
    <name evidence="1" type="ORF">SEA_MILDRED21_50</name>
</gene>
<organism evidence="1 2">
    <name type="scientific">Streptomyces phage Mildred21</name>
    <dbReference type="NCBI Taxonomy" id="2023959"/>
    <lineage>
        <taxon>Viruses</taxon>
        <taxon>Duplodnaviria</taxon>
        <taxon>Heunggongvirae</taxon>
        <taxon>Uroviricota</taxon>
        <taxon>Caudoviricetes</taxon>
        <taxon>Stanwilliamsviridae</taxon>
        <taxon>Boydwoodruffvirinae</taxon>
        <taxon>Samistivirus</taxon>
        <taxon>Samistivirus mildred21</taxon>
    </lineage>
</organism>
<evidence type="ECO:0000313" key="2">
    <source>
        <dbReference type="Proteomes" id="UP000223009"/>
    </source>
</evidence>
<protein>
    <recommendedName>
        <fullName evidence="3">Head-to-tail adaptor</fullName>
    </recommendedName>
</protein>
<dbReference type="Proteomes" id="UP000223009">
    <property type="component" value="Segment"/>
</dbReference>
<reference evidence="1 2" key="1">
    <citation type="submission" date="2017-05" db="EMBL/GenBank/DDBJ databases">
        <authorList>
            <person name="Chapman J."/>
            <person name="Chang C."/>
            <person name="Suresh T."/>
            <person name="Shishido T.C."/>
            <person name="Bindert I."/>
            <person name="Shaffer C.D."/>
            <person name="Weston-Hafer K.A."/>
            <person name="Russell D.A."/>
            <person name="Pope W.H."/>
            <person name="Jacobs-Sera D."/>
            <person name="Hendrix R.W."/>
            <person name="Hatfull G.F."/>
        </authorList>
    </citation>
    <scope>NUCLEOTIDE SEQUENCE [LARGE SCALE GENOMIC DNA]</scope>
</reference>